<gene>
    <name evidence="2" type="ORF">SAMN06265370_11370</name>
</gene>
<dbReference type="OrthoDB" id="7877008at2"/>
<name>A0A238XVP1_9RHOB</name>
<evidence type="ECO:0000313" key="2">
    <source>
        <dbReference type="EMBL" id="SNR63065.1"/>
    </source>
</evidence>
<reference evidence="2 3" key="1">
    <citation type="submission" date="2017-06" db="EMBL/GenBank/DDBJ databases">
        <authorList>
            <person name="Kim H.J."/>
            <person name="Triplett B.A."/>
        </authorList>
    </citation>
    <scope>NUCLEOTIDE SEQUENCE [LARGE SCALE GENOMIC DNA]</scope>
    <source>
        <strain evidence="2 3">DSM 29052</strain>
    </source>
</reference>
<accession>A0A238XVP1</accession>
<sequence length="431" mass="47484">MAEFQKIENDEQLEAWLKTQDLQMIRMIAARASLRRLPAAMAEVDQKVGAIDGKDFVLACLRANLLSWVAITCHTPDMSSVENTARSAAKSLLNVAYSATAAAHSAAFFAANSASLSSIRSADAVASSVHSVDSAAYSAANYADYKDAESGQTDGYLAVFSQSLWPYVTPVQSLLSEWETFAGLPDPDGLWAFWRDWYAGMLQGTPMDWDLQLQVALIEPEVWDAGPQAVAEEIARIEAEFAKRFSDQEPRQEAFEPRSLERLLANKVIGSIQCQKLSVDISDAFERFYSQTGANQVPETFLPLQSVPKSLLRISAVLRHDVHTPESEQKLREEIGRLNAKVSLLETELAKAQTANPTVFSKAFLRQAASSLGDWKLYAALCGGLWFVSGDEFGMQQRLENIIALRDAIFGDENPVPAPETMLPDNPVREV</sequence>
<dbReference type="RefSeq" id="WP_089271633.1">
    <property type="nucleotide sequence ID" value="NZ_FZNN01000013.1"/>
</dbReference>
<dbReference type="Proteomes" id="UP000198417">
    <property type="component" value="Unassembled WGS sequence"/>
</dbReference>
<evidence type="ECO:0000313" key="3">
    <source>
        <dbReference type="Proteomes" id="UP000198417"/>
    </source>
</evidence>
<dbReference type="EMBL" id="FZNN01000013">
    <property type="protein sequence ID" value="SNR63065.1"/>
    <property type="molecule type" value="Genomic_DNA"/>
</dbReference>
<dbReference type="AlphaFoldDB" id="A0A238XVP1"/>
<feature type="coiled-coil region" evidence="1">
    <location>
        <begin position="328"/>
        <end position="355"/>
    </location>
</feature>
<proteinExistence type="predicted"/>
<organism evidence="2 3">
    <name type="scientific">Puniceibacterium sediminis</name>
    <dbReference type="NCBI Taxonomy" id="1608407"/>
    <lineage>
        <taxon>Bacteria</taxon>
        <taxon>Pseudomonadati</taxon>
        <taxon>Pseudomonadota</taxon>
        <taxon>Alphaproteobacteria</taxon>
        <taxon>Rhodobacterales</taxon>
        <taxon>Paracoccaceae</taxon>
        <taxon>Puniceibacterium</taxon>
    </lineage>
</organism>
<evidence type="ECO:0000256" key="1">
    <source>
        <dbReference type="SAM" id="Coils"/>
    </source>
</evidence>
<protein>
    <submittedName>
        <fullName evidence="2">Uncharacterized protein</fullName>
    </submittedName>
</protein>
<keyword evidence="3" id="KW-1185">Reference proteome</keyword>
<keyword evidence="1" id="KW-0175">Coiled coil</keyword>